<gene>
    <name evidence="2" type="ORF">PHJA_002157900</name>
</gene>
<proteinExistence type="predicted"/>
<comment type="caution">
    <text evidence="2">The sequence shown here is derived from an EMBL/GenBank/DDBJ whole genome shotgun (WGS) entry which is preliminary data.</text>
</comment>
<reference evidence="2" key="1">
    <citation type="submission" date="2020-07" db="EMBL/GenBank/DDBJ databases">
        <title>Ethylene signaling mediates host invasion by parasitic plants.</title>
        <authorList>
            <person name="Yoshida S."/>
        </authorList>
    </citation>
    <scope>NUCLEOTIDE SEQUENCE</scope>
    <source>
        <strain evidence="2">Okayama</strain>
    </source>
</reference>
<evidence type="ECO:0000313" key="2">
    <source>
        <dbReference type="EMBL" id="GFQ00139.1"/>
    </source>
</evidence>
<evidence type="ECO:0000256" key="1">
    <source>
        <dbReference type="SAM" id="MobiDB-lite"/>
    </source>
</evidence>
<sequence length="114" mass="12253">MMFGRRRRLQVGPTPPDRAQVDRALKTILSRRPGPTGRNNSGRDGIRGVRGGGVCGGRRFGCEDGGSEEGAAGCGGDCGLWGGVQAWEEGCGWRRLGRTRLVWRPPSISAWMAN</sequence>
<accession>A0A830CRC6</accession>
<keyword evidence="3" id="KW-1185">Reference proteome</keyword>
<dbReference type="Proteomes" id="UP000653305">
    <property type="component" value="Unassembled WGS sequence"/>
</dbReference>
<protein>
    <submittedName>
        <fullName evidence="2">Uncharacterized protein</fullName>
    </submittedName>
</protein>
<organism evidence="2 3">
    <name type="scientific">Phtheirospermum japonicum</name>
    <dbReference type="NCBI Taxonomy" id="374723"/>
    <lineage>
        <taxon>Eukaryota</taxon>
        <taxon>Viridiplantae</taxon>
        <taxon>Streptophyta</taxon>
        <taxon>Embryophyta</taxon>
        <taxon>Tracheophyta</taxon>
        <taxon>Spermatophyta</taxon>
        <taxon>Magnoliopsida</taxon>
        <taxon>eudicotyledons</taxon>
        <taxon>Gunneridae</taxon>
        <taxon>Pentapetalae</taxon>
        <taxon>asterids</taxon>
        <taxon>lamiids</taxon>
        <taxon>Lamiales</taxon>
        <taxon>Orobanchaceae</taxon>
        <taxon>Orobanchaceae incertae sedis</taxon>
        <taxon>Phtheirospermum</taxon>
    </lineage>
</organism>
<dbReference type="EMBL" id="BMAC01000610">
    <property type="protein sequence ID" value="GFQ00139.1"/>
    <property type="molecule type" value="Genomic_DNA"/>
</dbReference>
<feature type="region of interest" description="Disordered" evidence="1">
    <location>
        <begin position="30"/>
        <end position="52"/>
    </location>
</feature>
<name>A0A830CRC6_9LAMI</name>
<evidence type="ECO:0000313" key="3">
    <source>
        <dbReference type="Proteomes" id="UP000653305"/>
    </source>
</evidence>
<dbReference type="AlphaFoldDB" id="A0A830CRC6"/>